<dbReference type="OrthoDB" id="2018619at2759"/>
<protein>
    <submittedName>
        <fullName evidence="7">Related to uracil permease</fullName>
    </submittedName>
</protein>
<feature type="transmembrane region" description="Helical" evidence="6">
    <location>
        <begin position="295"/>
        <end position="317"/>
    </location>
</feature>
<feature type="transmembrane region" description="Helical" evidence="6">
    <location>
        <begin position="212"/>
        <end position="233"/>
    </location>
</feature>
<reference evidence="8" key="1">
    <citation type="journal article" date="2017" name="Nat. Ecol. Evol.">
        <title>Genome expansion and lineage-specific genetic innovations in the forest pathogenic fungi Armillaria.</title>
        <authorList>
            <person name="Sipos G."/>
            <person name="Prasanna A.N."/>
            <person name="Walter M.C."/>
            <person name="O'Connor E."/>
            <person name="Balint B."/>
            <person name="Krizsan K."/>
            <person name="Kiss B."/>
            <person name="Hess J."/>
            <person name="Varga T."/>
            <person name="Slot J."/>
            <person name="Riley R."/>
            <person name="Boka B."/>
            <person name="Rigling D."/>
            <person name="Barry K."/>
            <person name="Lee J."/>
            <person name="Mihaltcheva S."/>
            <person name="LaButti K."/>
            <person name="Lipzen A."/>
            <person name="Waldron R."/>
            <person name="Moloney N.M."/>
            <person name="Sperisen C."/>
            <person name="Kredics L."/>
            <person name="Vagvoelgyi C."/>
            <person name="Patrignani A."/>
            <person name="Fitzpatrick D."/>
            <person name="Nagy I."/>
            <person name="Doyle S."/>
            <person name="Anderson J.B."/>
            <person name="Grigoriev I.V."/>
            <person name="Gueldener U."/>
            <person name="Muensterkoetter M."/>
            <person name="Nagy L.G."/>
        </authorList>
    </citation>
    <scope>NUCLEOTIDE SEQUENCE [LARGE SCALE GENOMIC DNA]</scope>
    <source>
        <strain evidence="8">C18/9</strain>
    </source>
</reference>
<feature type="transmembrane region" description="Helical" evidence="6">
    <location>
        <begin position="125"/>
        <end position="149"/>
    </location>
</feature>
<dbReference type="InterPro" id="IPR045225">
    <property type="entry name" value="Uracil/uridine/allantoin_perm"/>
</dbReference>
<feature type="transmembrane region" description="Helical" evidence="6">
    <location>
        <begin position="454"/>
        <end position="473"/>
    </location>
</feature>
<dbReference type="OMA" id="FNWLYGF"/>
<dbReference type="PANTHER" id="PTHR30618:SF0">
    <property type="entry name" value="PURINE-URACIL PERMEASE NCS1"/>
    <property type="match status" value="1"/>
</dbReference>
<feature type="transmembrane region" description="Helical" evidence="6">
    <location>
        <begin position="380"/>
        <end position="396"/>
    </location>
</feature>
<dbReference type="GO" id="GO:0005886">
    <property type="term" value="C:plasma membrane"/>
    <property type="evidence" value="ECO:0007669"/>
    <property type="project" value="TreeGrafter"/>
</dbReference>
<dbReference type="Gene3D" id="1.10.4160.10">
    <property type="entry name" value="Hydantoin permease"/>
    <property type="match status" value="1"/>
</dbReference>
<evidence type="ECO:0000313" key="7">
    <source>
        <dbReference type="EMBL" id="SJL03689.1"/>
    </source>
</evidence>
<dbReference type="FunFam" id="1.10.4160.10:FF:000001">
    <property type="entry name" value="Uracil permease, putative"/>
    <property type="match status" value="1"/>
</dbReference>
<comment type="similarity">
    <text evidence="2">Belongs to the purine-cytosine permease (2.A.39) family.</text>
</comment>
<name>A0A284R4P5_ARMOS</name>
<feature type="transmembrane region" description="Helical" evidence="6">
    <location>
        <begin position="189"/>
        <end position="205"/>
    </location>
</feature>
<evidence type="ECO:0000256" key="2">
    <source>
        <dbReference type="ARBA" id="ARBA00008974"/>
    </source>
</evidence>
<sequence length="550" mass="60442">MELFRRFKATALDSDWDPSTKRRHFSWKLPKQQGALAPEGVWSNADLDPTPPSSQNWGVLTWWTFWLSAVADPASWQTGASIIPLGLSWRDAITIVIVGNIVIAIPIILNGVIGSKLRIPFPIAARASFGVYLSIFAIVSRIVLAWFWFGIECYNGGSAVSQMLRAMWPSYDNIPNHIPESAGITTKDMCSYFLYSIIQLGFFCISPSRLRYFFAAKTVIVPAVSFGMMGYLVHKAGGGGPLISQKSTLSGSAYTSAWLLCFAAIQGNWATLACNSPDFTRYSKGTRSQLTQLPAIPVCGLFITVCGIVGASASQVVYGEALWSPFDILAQWSNRTAVWFCAFGWIIGSIGSNITANSVSAANDLTSLFPKYMNLKRGQLVTALIGGWAMVPWKVLATGETFLTFMSSYSVIMGPISACLTADYWFVKRGAYDVKALYDPHGIYRYSNGLNWRALLTLVLTITPNLPGLINAVNPDIYIGNISWYYAPGFITGYIPALVVYTLLNKLFPHVPTLIPRAITAEDYYEQENLEPMEKEKQSASDANVVVLAA</sequence>
<dbReference type="PANTHER" id="PTHR30618">
    <property type="entry name" value="NCS1 FAMILY PURINE/PYRIMIDINE TRANSPORTER"/>
    <property type="match status" value="1"/>
</dbReference>
<dbReference type="CDD" id="cd11482">
    <property type="entry name" value="SLC-NCS1sbd_NRT1-like"/>
    <property type="match status" value="1"/>
</dbReference>
<feature type="transmembrane region" description="Helical" evidence="6">
    <location>
        <begin position="485"/>
        <end position="504"/>
    </location>
</feature>
<feature type="transmembrane region" description="Helical" evidence="6">
    <location>
        <begin position="337"/>
        <end position="359"/>
    </location>
</feature>
<dbReference type="Proteomes" id="UP000219338">
    <property type="component" value="Unassembled WGS sequence"/>
</dbReference>
<gene>
    <name evidence="7" type="ORF">ARMOST_07046</name>
</gene>
<evidence type="ECO:0000256" key="1">
    <source>
        <dbReference type="ARBA" id="ARBA00004141"/>
    </source>
</evidence>
<evidence type="ECO:0000256" key="5">
    <source>
        <dbReference type="ARBA" id="ARBA00023136"/>
    </source>
</evidence>
<evidence type="ECO:0000313" key="8">
    <source>
        <dbReference type="Proteomes" id="UP000219338"/>
    </source>
</evidence>
<dbReference type="AlphaFoldDB" id="A0A284R4P5"/>
<comment type="subcellular location">
    <subcellularLocation>
        <location evidence="1">Membrane</location>
        <topology evidence="1">Multi-pass membrane protein</topology>
    </subcellularLocation>
</comment>
<evidence type="ECO:0000256" key="6">
    <source>
        <dbReference type="SAM" id="Phobius"/>
    </source>
</evidence>
<feature type="transmembrane region" description="Helical" evidence="6">
    <location>
        <begin position="402"/>
        <end position="427"/>
    </location>
</feature>
<dbReference type="GO" id="GO:0015205">
    <property type="term" value="F:nucleobase transmembrane transporter activity"/>
    <property type="evidence" value="ECO:0007669"/>
    <property type="project" value="TreeGrafter"/>
</dbReference>
<dbReference type="InterPro" id="IPR001248">
    <property type="entry name" value="Pur-cyt_permease"/>
</dbReference>
<keyword evidence="5 6" id="KW-0472">Membrane</keyword>
<organism evidence="7 8">
    <name type="scientific">Armillaria ostoyae</name>
    <name type="common">Armillaria root rot fungus</name>
    <dbReference type="NCBI Taxonomy" id="47428"/>
    <lineage>
        <taxon>Eukaryota</taxon>
        <taxon>Fungi</taxon>
        <taxon>Dikarya</taxon>
        <taxon>Basidiomycota</taxon>
        <taxon>Agaricomycotina</taxon>
        <taxon>Agaricomycetes</taxon>
        <taxon>Agaricomycetidae</taxon>
        <taxon>Agaricales</taxon>
        <taxon>Marasmiineae</taxon>
        <taxon>Physalacriaceae</taxon>
        <taxon>Armillaria</taxon>
    </lineage>
</organism>
<accession>A0A284R4P5</accession>
<keyword evidence="3 6" id="KW-0812">Transmembrane</keyword>
<keyword evidence="4 6" id="KW-1133">Transmembrane helix</keyword>
<evidence type="ECO:0000256" key="4">
    <source>
        <dbReference type="ARBA" id="ARBA00022989"/>
    </source>
</evidence>
<feature type="transmembrane region" description="Helical" evidence="6">
    <location>
        <begin position="253"/>
        <end position="274"/>
    </location>
</feature>
<proteinExistence type="inferred from homology"/>
<keyword evidence="8" id="KW-1185">Reference proteome</keyword>
<evidence type="ECO:0000256" key="3">
    <source>
        <dbReference type="ARBA" id="ARBA00022692"/>
    </source>
</evidence>
<feature type="transmembrane region" description="Helical" evidence="6">
    <location>
        <begin position="92"/>
        <end position="113"/>
    </location>
</feature>
<dbReference type="EMBL" id="FUEG01000004">
    <property type="protein sequence ID" value="SJL03689.1"/>
    <property type="molecule type" value="Genomic_DNA"/>
</dbReference>
<dbReference type="Pfam" id="PF02133">
    <property type="entry name" value="Transp_cyt_pur"/>
    <property type="match status" value="1"/>
</dbReference>